<protein>
    <submittedName>
        <fullName evidence="2">Acetyltransferase</fullName>
    </submittedName>
</protein>
<evidence type="ECO:0000313" key="3">
    <source>
        <dbReference type="Proteomes" id="UP000773469"/>
    </source>
</evidence>
<dbReference type="InterPro" id="IPR029058">
    <property type="entry name" value="AB_hydrolase_fold"/>
</dbReference>
<evidence type="ECO:0000259" key="1">
    <source>
        <dbReference type="Pfam" id="PF12697"/>
    </source>
</evidence>
<dbReference type="SUPFAM" id="SSF53474">
    <property type="entry name" value="alpha/beta-Hydrolases"/>
    <property type="match status" value="1"/>
</dbReference>
<reference evidence="2 3" key="1">
    <citation type="submission" date="2021-05" db="EMBL/GenBank/DDBJ databases">
        <title>Molecular characterization for Shewanella algae harboring chromosomal blaOXA-55-like strains isolated from clinical and environment sample.</title>
        <authorList>
            <person name="Ohama Y."/>
            <person name="Aoki K."/>
            <person name="Harada S."/>
            <person name="Moriya K."/>
            <person name="Ishii Y."/>
            <person name="Tateda K."/>
        </authorList>
    </citation>
    <scope>NUCLEOTIDE SEQUENCE [LARGE SCALE GENOMIC DNA]</scope>
    <source>
        <strain evidence="2 3">MBTL60-118</strain>
    </source>
</reference>
<dbReference type="RefSeq" id="WP_220757298.1">
    <property type="nucleotide sequence ID" value="NZ_BPEU01000023.1"/>
</dbReference>
<accession>A0ABQ4P871</accession>
<dbReference type="InterPro" id="IPR000073">
    <property type="entry name" value="AB_hydrolase_1"/>
</dbReference>
<feature type="domain" description="AB hydrolase-1" evidence="1">
    <location>
        <begin position="15"/>
        <end position="122"/>
    </location>
</feature>
<proteinExistence type="predicted"/>
<gene>
    <name evidence="2" type="ORF">TUM3794_30010</name>
</gene>
<comment type="caution">
    <text evidence="2">The sequence shown here is derived from an EMBL/GenBank/DDBJ whole genome shotgun (WGS) entry which is preliminary data.</text>
</comment>
<name>A0ABQ4P871_SHECO</name>
<organism evidence="2 3">
    <name type="scientific">Shewanella colwelliana</name>
    <name type="common">Alteromonas colwelliana</name>
    <dbReference type="NCBI Taxonomy" id="23"/>
    <lineage>
        <taxon>Bacteria</taxon>
        <taxon>Pseudomonadati</taxon>
        <taxon>Pseudomonadota</taxon>
        <taxon>Gammaproteobacteria</taxon>
        <taxon>Alteromonadales</taxon>
        <taxon>Shewanellaceae</taxon>
        <taxon>Shewanella</taxon>
    </lineage>
</organism>
<dbReference type="Gene3D" id="3.40.50.1820">
    <property type="entry name" value="alpha/beta hydrolase"/>
    <property type="match status" value="1"/>
</dbReference>
<dbReference type="PANTHER" id="PTHR37946">
    <property type="entry name" value="SLL1969 PROTEIN"/>
    <property type="match status" value="1"/>
</dbReference>
<dbReference type="Proteomes" id="UP000773469">
    <property type="component" value="Unassembled WGS sequence"/>
</dbReference>
<dbReference type="PANTHER" id="PTHR37946:SF1">
    <property type="entry name" value="SLL1969 PROTEIN"/>
    <property type="match status" value="1"/>
</dbReference>
<sequence length="222" mass="24127">MANLPTTDSGVQECVILLHGLARTERAMSKLAAAIEKRGYHCINYSYPSTKADIPTLAEQAITAALSQCPNALTVHFVTHSMGGILVRQYLSQHTVRNLGRVVMLGPPNQGSEVVDTLRDMPGFQLINGPAGMQLGSDKMSVPNRLGPANFELGVIAGTRSINWILSTMLPKPDDGKVSVQSTKLEGMSDHISLPVTHPFMMNNRQAIAQTLHFLTYGEFSR</sequence>
<dbReference type="EMBL" id="BPEU01000023">
    <property type="protein sequence ID" value="GIU43716.1"/>
    <property type="molecule type" value="Genomic_DNA"/>
</dbReference>
<dbReference type="Pfam" id="PF12697">
    <property type="entry name" value="Abhydrolase_6"/>
    <property type="match status" value="1"/>
</dbReference>
<keyword evidence="3" id="KW-1185">Reference proteome</keyword>
<evidence type="ECO:0000313" key="2">
    <source>
        <dbReference type="EMBL" id="GIU43716.1"/>
    </source>
</evidence>